<dbReference type="VEuPathDB" id="FungiDB:H310_11343"/>
<dbReference type="RefSeq" id="XP_008876216.1">
    <property type="nucleotide sequence ID" value="XM_008877994.1"/>
</dbReference>
<dbReference type="GeneID" id="20088393"/>
<organism evidence="1">
    <name type="scientific">Aphanomyces invadans</name>
    <dbReference type="NCBI Taxonomy" id="157072"/>
    <lineage>
        <taxon>Eukaryota</taxon>
        <taxon>Sar</taxon>
        <taxon>Stramenopiles</taxon>
        <taxon>Oomycota</taxon>
        <taxon>Saprolegniomycetes</taxon>
        <taxon>Saprolegniales</taxon>
        <taxon>Verrucalvaceae</taxon>
        <taxon>Aphanomyces</taxon>
    </lineage>
</organism>
<proteinExistence type="predicted"/>
<evidence type="ECO:0000313" key="1">
    <source>
        <dbReference type="EMBL" id="ETV95041.1"/>
    </source>
</evidence>
<reference evidence="1" key="1">
    <citation type="submission" date="2013-12" db="EMBL/GenBank/DDBJ databases">
        <title>The Genome Sequence of Aphanomyces invadans NJM9701.</title>
        <authorList>
            <consortium name="The Broad Institute Genomics Platform"/>
            <person name="Russ C."/>
            <person name="Tyler B."/>
            <person name="van West P."/>
            <person name="Dieguez-Uribeondo J."/>
            <person name="Young S.K."/>
            <person name="Zeng Q."/>
            <person name="Gargeya S."/>
            <person name="Fitzgerald M."/>
            <person name="Abouelleil A."/>
            <person name="Alvarado L."/>
            <person name="Chapman S.B."/>
            <person name="Gainer-Dewar J."/>
            <person name="Goldberg J."/>
            <person name="Griggs A."/>
            <person name="Gujja S."/>
            <person name="Hansen M."/>
            <person name="Howarth C."/>
            <person name="Imamovic A."/>
            <person name="Ireland A."/>
            <person name="Larimer J."/>
            <person name="McCowan C."/>
            <person name="Murphy C."/>
            <person name="Pearson M."/>
            <person name="Poon T.W."/>
            <person name="Priest M."/>
            <person name="Roberts A."/>
            <person name="Saif S."/>
            <person name="Shea T."/>
            <person name="Sykes S."/>
            <person name="Wortman J."/>
            <person name="Nusbaum C."/>
            <person name="Birren B."/>
        </authorList>
    </citation>
    <scope>NUCLEOTIDE SEQUENCE [LARGE SCALE GENOMIC DNA]</scope>
    <source>
        <strain evidence="1">NJM9701</strain>
    </source>
</reference>
<dbReference type="eggNOG" id="ENOG502SXS2">
    <property type="taxonomic scope" value="Eukaryota"/>
</dbReference>
<dbReference type="EMBL" id="KI913982">
    <property type="protein sequence ID" value="ETV95041.1"/>
    <property type="molecule type" value="Genomic_DNA"/>
</dbReference>
<dbReference type="AlphaFoldDB" id="A0A024TN33"/>
<accession>A0A024TN33</accession>
<name>A0A024TN33_9STRA</name>
<evidence type="ECO:0008006" key="2">
    <source>
        <dbReference type="Google" id="ProtNLM"/>
    </source>
</evidence>
<gene>
    <name evidence="1" type="ORF">H310_11343</name>
</gene>
<dbReference type="OrthoDB" id="69242at2759"/>
<sequence>MKFVKDRWAMEALHALQQRDHVRLKEVFQELPDACVNSSVEKCPGGAPFDFAGEGFFDSRAAAWASPTFNIAKHGDSLLILALRQFDPASAAALVEVGADLNATNVDNESGISLAWAAYLSLTTGEPAVASQLDAHKAAYEALFDRIKPQMLEYHDGIKAHVRAQLVSIYTAYAPERLDKIDGQLDAFYGKELELLGKVQAKYATA</sequence>
<protein>
    <recommendedName>
        <fullName evidence="2">Ankyrin repeat domain-containing protein</fullName>
    </recommendedName>
</protein>